<name>A0A914EDR7_9BILA</name>
<dbReference type="PRINTS" id="PR00449">
    <property type="entry name" value="RASTRNSFRMNG"/>
</dbReference>
<dbReference type="PROSITE" id="PS51420">
    <property type="entry name" value="RHO"/>
    <property type="match status" value="1"/>
</dbReference>
<dbReference type="WBParaSite" id="ACRNAN_scaffold7503.g16823.t1">
    <property type="protein sequence ID" value="ACRNAN_scaffold7503.g16823.t1"/>
    <property type="gene ID" value="ACRNAN_scaffold7503.g16823"/>
</dbReference>
<evidence type="ECO:0000256" key="6">
    <source>
        <dbReference type="ARBA" id="ARBA00009541"/>
    </source>
</evidence>
<keyword evidence="9" id="KW-0413">Isomerase</keyword>
<dbReference type="InterPro" id="IPR005225">
    <property type="entry name" value="Small_GTP-bd"/>
</dbReference>
<evidence type="ECO:0000256" key="8">
    <source>
        <dbReference type="ARBA" id="ARBA00022723"/>
    </source>
</evidence>
<dbReference type="InterPro" id="IPR026019">
    <property type="entry name" value="Ribul_P_3_epim"/>
</dbReference>
<dbReference type="PANTHER" id="PTHR11749">
    <property type="entry name" value="RIBULOSE-5-PHOSPHATE-3-EPIMERASE"/>
    <property type="match status" value="1"/>
</dbReference>
<comment type="cofactor">
    <cofactor evidence="2">
        <name>Mn(2+)</name>
        <dbReference type="ChEBI" id="CHEBI:29035"/>
    </cofactor>
</comment>
<dbReference type="CDD" id="cd00429">
    <property type="entry name" value="RPE"/>
    <property type="match status" value="1"/>
</dbReference>
<dbReference type="HAMAP" id="MF_02227">
    <property type="entry name" value="RPE"/>
    <property type="match status" value="1"/>
</dbReference>
<dbReference type="FunFam" id="3.40.50.300:FF:001462">
    <property type="entry name" value="Small GTP-binding protein, putative"/>
    <property type="match status" value="1"/>
</dbReference>
<protein>
    <recommendedName>
        <fullName evidence="7">ribulose-phosphate 3-epimerase</fullName>
        <ecNumber evidence="7">5.1.3.1</ecNumber>
    </recommendedName>
</protein>
<dbReference type="SMART" id="SM00173">
    <property type="entry name" value="RAS"/>
    <property type="match status" value="1"/>
</dbReference>
<comment type="cofactor">
    <cofactor evidence="5">
        <name>Fe(2+)</name>
        <dbReference type="ChEBI" id="CHEBI:29033"/>
    </cofactor>
</comment>
<dbReference type="InterPro" id="IPR027417">
    <property type="entry name" value="P-loop_NTPase"/>
</dbReference>
<dbReference type="GO" id="GO:0005525">
    <property type="term" value="F:GTP binding"/>
    <property type="evidence" value="ECO:0007669"/>
    <property type="project" value="InterPro"/>
</dbReference>
<dbReference type="InterPro" id="IPR001806">
    <property type="entry name" value="Small_GTPase"/>
</dbReference>
<dbReference type="SMART" id="SM00176">
    <property type="entry name" value="RAN"/>
    <property type="match status" value="1"/>
</dbReference>
<evidence type="ECO:0000256" key="1">
    <source>
        <dbReference type="ARBA" id="ARBA00001782"/>
    </source>
</evidence>
<dbReference type="PROSITE" id="PS51419">
    <property type="entry name" value="RAB"/>
    <property type="match status" value="1"/>
</dbReference>
<comment type="catalytic activity">
    <reaction evidence="1">
        <text>D-ribulose 5-phosphate = D-xylulose 5-phosphate</text>
        <dbReference type="Rhea" id="RHEA:13677"/>
        <dbReference type="ChEBI" id="CHEBI:57737"/>
        <dbReference type="ChEBI" id="CHEBI:58121"/>
        <dbReference type="EC" id="5.1.3.1"/>
    </reaction>
</comment>
<evidence type="ECO:0000256" key="7">
    <source>
        <dbReference type="ARBA" id="ARBA00013188"/>
    </source>
</evidence>
<dbReference type="GO" id="GO:0046872">
    <property type="term" value="F:metal ion binding"/>
    <property type="evidence" value="ECO:0007669"/>
    <property type="project" value="UniProtKB-KW"/>
</dbReference>
<dbReference type="Gene3D" id="3.40.50.300">
    <property type="entry name" value="P-loop containing nucleotide triphosphate hydrolases"/>
    <property type="match status" value="1"/>
</dbReference>
<keyword evidence="8" id="KW-0479">Metal-binding</keyword>
<comment type="cofactor">
    <cofactor evidence="4">
        <name>Zn(2+)</name>
        <dbReference type="ChEBI" id="CHEBI:29105"/>
    </cofactor>
</comment>
<evidence type="ECO:0000256" key="2">
    <source>
        <dbReference type="ARBA" id="ARBA00001936"/>
    </source>
</evidence>
<dbReference type="GO" id="GO:0003924">
    <property type="term" value="F:GTPase activity"/>
    <property type="evidence" value="ECO:0007669"/>
    <property type="project" value="InterPro"/>
</dbReference>
<evidence type="ECO:0000256" key="5">
    <source>
        <dbReference type="ARBA" id="ARBA00001954"/>
    </source>
</evidence>
<dbReference type="PROSITE" id="PS01085">
    <property type="entry name" value="RIBUL_P_3_EPIMER_1"/>
    <property type="match status" value="1"/>
</dbReference>
<dbReference type="SMART" id="SM00175">
    <property type="entry name" value="RAB"/>
    <property type="match status" value="1"/>
</dbReference>
<dbReference type="EC" id="5.1.3.1" evidence="7"/>
<dbReference type="Proteomes" id="UP000887540">
    <property type="component" value="Unplaced"/>
</dbReference>
<dbReference type="SUPFAM" id="SSF52540">
    <property type="entry name" value="P-loop containing nucleoside triphosphate hydrolases"/>
    <property type="match status" value="1"/>
</dbReference>
<dbReference type="InterPro" id="IPR011060">
    <property type="entry name" value="RibuloseP-bd_barrel"/>
</dbReference>
<dbReference type="GO" id="GO:0005975">
    <property type="term" value="P:carbohydrate metabolic process"/>
    <property type="evidence" value="ECO:0007669"/>
    <property type="project" value="InterPro"/>
</dbReference>
<evidence type="ECO:0000313" key="11">
    <source>
        <dbReference type="WBParaSite" id="ACRNAN_scaffold7503.g16823.t1"/>
    </source>
</evidence>
<dbReference type="PROSITE" id="PS51421">
    <property type="entry name" value="RAS"/>
    <property type="match status" value="1"/>
</dbReference>
<evidence type="ECO:0000256" key="9">
    <source>
        <dbReference type="ARBA" id="ARBA00023235"/>
    </source>
</evidence>
<dbReference type="AlphaFoldDB" id="A0A914EDR7"/>
<accession>A0A914EDR7</accession>
<dbReference type="InterPro" id="IPR000056">
    <property type="entry name" value="Ribul_P_3_epim-like"/>
</dbReference>
<keyword evidence="10" id="KW-1185">Reference proteome</keyword>
<sequence>MPAKKKPIRAKVVVVGSTGVGKTSIILRHDGQGFTSRISPTLGASYVSSRTIHQGKEIELQIWDTAGQERFRSMVPMYLRNAIAAILVYDITSRHSFQDLYSWIEELEKGSTQPLALFVMANKCDLVKLRAVTEEEGQEFATQHQAEYFETSALSGNGIETAICAKKTCFVLWVFITADLKMTLKAIICPSILNSDLANLAVECRNLLESGADHLHLDVMDGHFVPNLTIGHPVIECLRKQLGPEPFFDVHLMVSNPEQWLEPMKKAGASQFTFHWEAVNPNGGDSAVHSLLDKIKEAGLKAGLSIKPKTPLDVLLKFVDKLDNVLIMTVEPGFGGQKFMSDQMSKVSRLRELCPKLNIQVDGGITIDNIQECADAGANAIVSGTGIIKVNDKADVIRRMRNIVDAALEKLQ</sequence>
<dbReference type="GO" id="GO:0004750">
    <property type="term" value="F:D-ribulose-phosphate 3-epimerase activity"/>
    <property type="evidence" value="ECO:0007669"/>
    <property type="project" value="UniProtKB-EC"/>
</dbReference>
<comment type="similarity">
    <text evidence="6">Belongs to the ribulose-phosphate 3-epimerase family.</text>
</comment>
<dbReference type="GO" id="GO:0006098">
    <property type="term" value="P:pentose-phosphate shunt"/>
    <property type="evidence" value="ECO:0007669"/>
    <property type="project" value="InterPro"/>
</dbReference>
<comment type="cofactor">
    <cofactor evidence="3">
        <name>Co(2+)</name>
        <dbReference type="ChEBI" id="CHEBI:48828"/>
    </cofactor>
</comment>
<dbReference type="SMART" id="SM00174">
    <property type="entry name" value="RHO"/>
    <property type="match status" value="1"/>
</dbReference>
<reference evidence="11" key="1">
    <citation type="submission" date="2022-11" db="UniProtKB">
        <authorList>
            <consortium name="WormBaseParasite"/>
        </authorList>
    </citation>
    <scope>IDENTIFICATION</scope>
</reference>
<dbReference type="PROSITE" id="PS01086">
    <property type="entry name" value="RIBUL_P_3_EPIMER_2"/>
    <property type="match status" value="1"/>
</dbReference>
<dbReference type="NCBIfam" id="TIGR01163">
    <property type="entry name" value="rpe"/>
    <property type="match status" value="1"/>
</dbReference>
<dbReference type="SUPFAM" id="SSF51366">
    <property type="entry name" value="Ribulose-phoshate binding barrel"/>
    <property type="match status" value="1"/>
</dbReference>
<dbReference type="Pfam" id="PF00834">
    <property type="entry name" value="Ribul_P_3_epim"/>
    <property type="match status" value="1"/>
</dbReference>
<dbReference type="NCBIfam" id="TIGR00231">
    <property type="entry name" value="small_GTP"/>
    <property type="match status" value="1"/>
</dbReference>
<proteinExistence type="inferred from homology"/>
<organism evidence="10 11">
    <name type="scientific">Acrobeloides nanus</name>
    <dbReference type="NCBI Taxonomy" id="290746"/>
    <lineage>
        <taxon>Eukaryota</taxon>
        <taxon>Metazoa</taxon>
        <taxon>Ecdysozoa</taxon>
        <taxon>Nematoda</taxon>
        <taxon>Chromadorea</taxon>
        <taxon>Rhabditida</taxon>
        <taxon>Tylenchina</taxon>
        <taxon>Cephalobomorpha</taxon>
        <taxon>Cephaloboidea</taxon>
        <taxon>Cephalobidae</taxon>
        <taxon>Acrobeloides</taxon>
    </lineage>
</organism>
<dbReference type="FunFam" id="3.20.20.70:FF:000171">
    <property type="entry name" value="Ribulose-phosphate 3-epimerase"/>
    <property type="match status" value="1"/>
</dbReference>
<evidence type="ECO:0000313" key="10">
    <source>
        <dbReference type="Proteomes" id="UP000887540"/>
    </source>
</evidence>
<dbReference type="CDD" id="cd00154">
    <property type="entry name" value="Rab"/>
    <property type="match status" value="1"/>
</dbReference>
<evidence type="ECO:0000256" key="4">
    <source>
        <dbReference type="ARBA" id="ARBA00001947"/>
    </source>
</evidence>
<dbReference type="InterPro" id="IPR013785">
    <property type="entry name" value="Aldolase_TIM"/>
</dbReference>
<evidence type="ECO:0000256" key="3">
    <source>
        <dbReference type="ARBA" id="ARBA00001941"/>
    </source>
</evidence>
<dbReference type="Pfam" id="PF00071">
    <property type="entry name" value="Ras"/>
    <property type="match status" value="1"/>
</dbReference>
<dbReference type="Gene3D" id="3.20.20.70">
    <property type="entry name" value="Aldolase class I"/>
    <property type="match status" value="1"/>
</dbReference>
<dbReference type="NCBIfam" id="NF004076">
    <property type="entry name" value="PRK05581.1-4"/>
    <property type="match status" value="1"/>
</dbReference>